<evidence type="ECO:0000256" key="7">
    <source>
        <dbReference type="ARBA" id="ARBA00034734"/>
    </source>
</evidence>
<accession>A7RJD7</accession>
<keyword evidence="4" id="KW-0597">Phosphoprotein</keyword>
<dbReference type="PRINTS" id="PR00700">
    <property type="entry name" value="PRTYPHPHTASE"/>
</dbReference>
<dbReference type="SMART" id="SM00194">
    <property type="entry name" value="PTPc"/>
    <property type="match status" value="1"/>
</dbReference>
<evidence type="ECO:0000256" key="3">
    <source>
        <dbReference type="ARBA" id="ARBA00022490"/>
    </source>
</evidence>
<dbReference type="GO" id="GO:0007165">
    <property type="term" value="P:signal transduction"/>
    <property type="evidence" value="ECO:0000318"/>
    <property type="project" value="GO_Central"/>
</dbReference>
<evidence type="ECO:0000256" key="1">
    <source>
        <dbReference type="ARBA" id="ARBA00004496"/>
    </source>
</evidence>
<dbReference type="PANTHER" id="PTHR45983">
    <property type="entry name" value="TYROSINE PHOSPHATSE N18, PUTATIVE-RELATED"/>
    <property type="match status" value="1"/>
</dbReference>
<dbReference type="EC" id="3.1.3.48" evidence="2"/>
<dbReference type="InterPro" id="IPR029021">
    <property type="entry name" value="Prot-tyrosine_phosphatase-like"/>
</dbReference>
<dbReference type="STRING" id="45351.A7RJD7"/>
<dbReference type="Proteomes" id="UP000001593">
    <property type="component" value="Unassembled WGS sequence"/>
</dbReference>
<organism evidence="11 12">
    <name type="scientific">Nematostella vectensis</name>
    <name type="common">Starlet sea anemone</name>
    <dbReference type="NCBI Taxonomy" id="45351"/>
    <lineage>
        <taxon>Eukaryota</taxon>
        <taxon>Metazoa</taxon>
        <taxon>Cnidaria</taxon>
        <taxon>Anthozoa</taxon>
        <taxon>Hexacorallia</taxon>
        <taxon>Actiniaria</taxon>
        <taxon>Edwardsiidae</taxon>
        <taxon>Nematostella</taxon>
    </lineage>
</organism>
<dbReference type="InterPro" id="IPR000242">
    <property type="entry name" value="PTP_cat"/>
</dbReference>
<dbReference type="Pfam" id="PF00102">
    <property type="entry name" value="Y_phosphatase"/>
    <property type="match status" value="1"/>
</dbReference>
<dbReference type="InterPro" id="IPR016130">
    <property type="entry name" value="Tyr_Pase_AS"/>
</dbReference>
<dbReference type="SUPFAM" id="SSF52799">
    <property type="entry name" value="(Phosphotyrosine protein) phosphatases II"/>
    <property type="match status" value="1"/>
</dbReference>
<dbReference type="Gene3D" id="3.90.190.10">
    <property type="entry name" value="Protein tyrosine phosphatase superfamily"/>
    <property type="match status" value="1"/>
</dbReference>
<keyword evidence="3" id="KW-0963">Cytoplasm</keyword>
<keyword evidence="5" id="KW-0378">Hydrolase</keyword>
<dbReference type="FunFam" id="3.90.190.10:FF:000045">
    <property type="entry name" value="Tyrosine-protein phosphatase non-receptor type 12"/>
    <property type="match status" value="1"/>
</dbReference>
<evidence type="ECO:0000313" key="12">
    <source>
        <dbReference type="Proteomes" id="UP000001593"/>
    </source>
</evidence>
<comment type="subcellular location">
    <subcellularLocation>
        <location evidence="1">Cytoplasm</location>
    </subcellularLocation>
</comment>
<feature type="domain" description="Tyrosine specific protein phosphatases" evidence="10">
    <location>
        <begin position="203"/>
        <end position="279"/>
    </location>
</feature>
<dbReference type="PROSITE" id="PS00383">
    <property type="entry name" value="TYR_PHOSPHATASE_1"/>
    <property type="match status" value="1"/>
</dbReference>
<keyword evidence="6" id="KW-0904">Protein phosphatase</keyword>
<gene>
    <name evidence="11" type="ORF">NEMVEDRAFT_v1g83704</name>
</gene>
<feature type="region of interest" description="Disordered" evidence="8">
    <location>
        <begin position="1"/>
        <end position="22"/>
    </location>
</feature>
<dbReference type="PANTHER" id="PTHR45983:SF2">
    <property type="entry name" value="PROTEIN-TYROSINE-PHOSPHATASE"/>
    <property type="match status" value="1"/>
</dbReference>
<dbReference type="GO" id="GO:0004725">
    <property type="term" value="F:protein tyrosine phosphatase activity"/>
    <property type="evidence" value="ECO:0000318"/>
    <property type="project" value="GO_Central"/>
</dbReference>
<dbReference type="InParanoid" id="A7RJD7"/>
<keyword evidence="12" id="KW-1185">Reference proteome</keyword>
<evidence type="ECO:0000256" key="8">
    <source>
        <dbReference type="SAM" id="MobiDB-lite"/>
    </source>
</evidence>
<evidence type="ECO:0000256" key="4">
    <source>
        <dbReference type="ARBA" id="ARBA00022553"/>
    </source>
</evidence>
<comment type="similarity">
    <text evidence="7">Belongs to the protein-tyrosine phosphatase family. Non-receptor class 4 subfamily.</text>
</comment>
<dbReference type="GO" id="GO:0004726">
    <property type="term" value="F:non-membrane spanning protein tyrosine phosphatase activity"/>
    <property type="evidence" value="ECO:0007669"/>
    <property type="project" value="InterPro"/>
</dbReference>
<dbReference type="PhylomeDB" id="A7RJD7"/>
<feature type="compositionally biased region" description="Polar residues" evidence="8">
    <location>
        <begin position="316"/>
        <end position="325"/>
    </location>
</feature>
<reference evidence="11 12" key="1">
    <citation type="journal article" date="2007" name="Science">
        <title>Sea anemone genome reveals ancestral eumetazoan gene repertoire and genomic organization.</title>
        <authorList>
            <person name="Putnam N.H."/>
            <person name="Srivastava M."/>
            <person name="Hellsten U."/>
            <person name="Dirks B."/>
            <person name="Chapman J."/>
            <person name="Salamov A."/>
            <person name="Terry A."/>
            <person name="Shapiro H."/>
            <person name="Lindquist E."/>
            <person name="Kapitonov V.V."/>
            <person name="Jurka J."/>
            <person name="Genikhovich G."/>
            <person name="Grigoriev I.V."/>
            <person name="Lucas S.M."/>
            <person name="Steele R.E."/>
            <person name="Finnerty J.R."/>
            <person name="Technau U."/>
            <person name="Martindale M.Q."/>
            <person name="Rokhsar D.S."/>
        </authorList>
    </citation>
    <scope>NUCLEOTIDE SEQUENCE [LARGE SCALE GENOMIC DNA]</scope>
    <source>
        <strain evidence="12">CH2 X CH6</strain>
    </source>
</reference>
<protein>
    <recommendedName>
        <fullName evidence="2">protein-tyrosine-phosphatase</fullName>
        <ecNumber evidence="2">3.1.3.48</ecNumber>
    </recommendedName>
</protein>
<evidence type="ECO:0000256" key="5">
    <source>
        <dbReference type="ARBA" id="ARBA00022801"/>
    </source>
</evidence>
<name>A7RJD7_NEMVE</name>
<dbReference type="InterPro" id="IPR000387">
    <property type="entry name" value="Tyr_Pase_dom"/>
</dbReference>
<dbReference type="SMART" id="SM00404">
    <property type="entry name" value="PTPc_motif"/>
    <property type="match status" value="1"/>
</dbReference>
<evidence type="ECO:0000256" key="2">
    <source>
        <dbReference type="ARBA" id="ARBA00013064"/>
    </source>
</evidence>
<dbReference type="PROSITE" id="PS50056">
    <property type="entry name" value="TYR_PHOSPHATASE_2"/>
    <property type="match status" value="1"/>
</dbReference>
<proteinExistence type="inferred from homology"/>
<feature type="domain" description="Tyrosine-protein phosphatase" evidence="9">
    <location>
        <begin position="23"/>
        <end position="288"/>
    </location>
</feature>
<dbReference type="EMBL" id="DS469514">
    <property type="protein sequence ID" value="EDO48358.1"/>
    <property type="molecule type" value="Genomic_DNA"/>
</dbReference>
<feature type="region of interest" description="Disordered" evidence="8">
    <location>
        <begin position="306"/>
        <end position="339"/>
    </location>
</feature>
<evidence type="ECO:0000259" key="10">
    <source>
        <dbReference type="PROSITE" id="PS50056"/>
    </source>
</evidence>
<dbReference type="InterPro" id="IPR003595">
    <property type="entry name" value="Tyr_Pase_cat"/>
</dbReference>
<dbReference type="OMA" id="REQRAYM"/>
<dbReference type="CDD" id="cd14542">
    <property type="entry name" value="PTPc-N22_18_12"/>
    <property type="match status" value="1"/>
</dbReference>
<dbReference type="InterPro" id="IPR047170">
    <property type="entry name" value="PTN12/18/22"/>
</dbReference>
<sequence>MQRFLQHKSSLEPRNNPQGENGFAKEFQELKNISSRQKRDKAFSTNHGEKEYNRTKNRYKDILPYDYSRIVLPEIKGVDGSDYINGNYIKGPTKNIMYLAAQGPLPKTVDDFWRMMISHNIQVVVMACREYELGKLKCKRYWPESMEETLTFAGMKISLESEEAMGDGFTVRTLAVQAGKTKHNVTQFHYTAWPDHDVPRSATPLIELTRSFRTFVGSQDTPVLVHCSAGCGRTGTICALDYARTLLQTGRTEELSVFDIVANLRRQRVAMVQTKEQYTLVYKAVEELVNEELRKQNHLYVNVSVGDQQGGEEQNYENSTSSASSEDQDLPPPVPAKTAGAFLVAGTTVTTQ</sequence>
<evidence type="ECO:0000313" key="11">
    <source>
        <dbReference type="EMBL" id="EDO48358.1"/>
    </source>
</evidence>
<dbReference type="GO" id="GO:0005737">
    <property type="term" value="C:cytoplasm"/>
    <property type="evidence" value="ECO:0007669"/>
    <property type="project" value="UniProtKB-SubCell"/>
</dbReference>
<dbReference type="AlphaFoldDB" id="A7RJD7"/>
<dbReference type="PROSITE" id="PS50055">
    <property type="entry name" value="TYR_PHOSPHATASE_PTP"/>
    <property type="match status" value="1"/>
</dbReference>
<evidence type="ECO:0000259" key="9">
    <source>
        <dbReference type="PROSITE" id="PS50055"/>
    </source>
</evidence>
<dbReference type="eggNOG" id="KOG0789">
    <property type="taxonomic scope" value="Eukaryota"/>
</dbReference>
<evidence type="ECO:0000256" key="6">
    <source>
        <dbReference type="ARBA" id="ARBA00022912"/>
    </source>
</evidence>
<dbReference type="HOGENOM" id="CLU_001645_9_1_1"/>